<proteinExistence type="predicted"/>
<evidence type="ECO:0000313" key="3">
    <source>
        <dbReference type="Proteomes" id="UP001164305"/>
    </source>
</evidence>
<protein>
    <submittedName>
        <fullName evidence="2">Condensation domain-containing protein</fullName>
    </submittedName>
</protein>
<reference evidence="2" key="1">
    <citation type="submission" date="2022-10" db="EMBL/GenBank/DDBJ databases">
        <title>Whole-Genome Sequencing of Brachybacterium huguangmaarense BRM-3, Isolated from Betula schmidtii.</title>
        <authorList>
            <person name="Haam D."/>
        </authorList>
    </citation>
    <scope>NUCLEOTIDE SEQUENCE</scope>
    <source>
        <strain evidence="2">BRM-3</strain>
    </source>
</reference>
<accession>A0ABY6G010</accession>
<dbReference type="Proteomes" id="UP001164305">
    <property type="component" value="Chromosome"/>
</dbReference>
<dbReference type="Gene3D" id="3.30.559.30">
    <property type="entry name" value="Nonribosomal peptide synthetase, condensation domain"/>
    <property type="match status" value="1"/>
</dbReference>
<dbReference type="InterPro" id="IPR023213">
    <property type="entry name" value="CAT-like_dom_sf"/>
</dbReference>
<sequence>MRLASIVSAGLPAGALHSLDLRLRPLPDAPVPVSFDQGRHVGAGDRPGSWLALSLRVPEHAPESLERAWRRVVARHGDLRTVFSRGDDGALTCHEAEVDCRDWDEHPVGSSMDAAVQELLDATCRPFGAPSHRLCRITPDAAAEDGRPVVVIASDHAHVDMWSMMVLAHDLLEALETGEDLPRAASFGEHSALLASAPPAPLEVREAWERALAEGGGTMPVFPLPLGELSVPVPDAVEVRDVLDAAGTEGLAAAAAAQGVRTTALALALLAQVTEQLSGQRLRAVFPVHSRHEQRWLSSCGWFITNAVLDVPAADPAEAAAAVRRALTLGSVPLAPIFAPRGGMPVPAGMFALSWMDMRRMSVSLPATADVRAITASVPTNGLMIWFVLEDAGLHLRCRYPDTAVARSSVGAWLDEIQRTFREAADA</sequence>
<dbReference type="PANTHER" id="PTHR45527">
    <property type="entry name" value="NONRIBOSOMAL PEPTIDE SYNTHETASE"/>
    <property type="match status" value="1"/>
</dbReference>
<dbReference type="InterPro" id="IPR001242">
    <property type="entry name" value="Condensation_dom"/>
</dbReference>
<dbReference type="SUPFAM" id="SSF52777">
    <property type="entry name" value="CoA-dependent acyltransferases"/>
    <property type="match status" value="2"/>
</dbReference>
<gene>
    <name evidence="2" type="ORF">BRM3_13140</name>
</gene>
<dbReference type="Pfam" id="PF00668">
    <property type="entry name" value="Condensation"/>
    <property type="match status" value="1"/>
</dbReference>
<dbReference type="EMBL" id="CP107020">
    <property type="protein sequence ID" value="UYG16537.1"/>
    <property type="molecule type" value="Genomic_DNA"/>
</dbReference>
<evidence type="ECO:0000259" key="1">
    <source>
        <dbReference type="Pfam" id="PF00668"/>
    </source>
</evidence>
<evidence type="ECO:0000313" key="2">
    <source>
        <dbReference type="EMBL" id="UYG16537.1"/>
    </source>
</evidence>
<organism evidence="2 3">
    <name type="scientific">Brachybacterium huguangmaarense</name>
    <dbReference type="NCBI Taxonomy" id="1652028"/>
    <lineage>
        <taxon>Bacteria</taxon>
        <taxon>Bacillati</taxon>
        <taxon>Actinomycetota</taxon>
        <taxon>Actinomycetes</taxon>
        <taxon>Micrococcales</taxon>
        <taxon>Dermabacteraceae</taxon>
        <taxon>Brachybacterium</taxon>
    </lineage>
</organism>
<dbReference type="PANTHER" id="PTHR45527:SF1">
    <property type="entry name" value="FATTY ACID SYNTHASE"/>
    <property type="match status" value="1"/>
</dbReference>
<dbReference type="RefSeq" id="WP_263593750.1">
    <property type="nucleotide sequence ID" value="NZ_CP107020.1"/>
</dbReference>
<keyword evidence="3" id="KW-1185">Reference proteome</keyword>
<dbReference type="Gene3D" id="3.30.559.10">
    <property type="entry name" value="Chloramphenicol acetyltransferase-like domain"/>
    <property type="match status" value="1"/>
</dbReference>
<name>A0ABY6G010_9MICO</name>
<feature type="domain" description="Condensation" evidence="1">
    <location>
        <begin position="59"/>
        <end position="325"/>
    </location>
</feature>